<keyword evidence="2" id="KW-1185">Reference proteome</keyword>
<dbReference type="EMBL" id="RIBY02000269">
    <property type="protein sequence ID" value="KAH9844641.1"/>
    <property type="molecule type" value="Genomic_DNA"/>
</dbReference>
<name>A0A9W7W6H2_9PEZI</name>
<gene>
    <name evidence="1" type="ORF">Tdes44962_MAKER07229</name>
</gene>
<protein>
    <submittedName>
        <fullName evidence="1">Uncharacterized protein</fullName>
    </submittedName>
</protein>
<proteinExistence type="predicted"/>
<organism evidence="1 2">
    <name type="scientific">Teratosphaeria destructans</name>
    <dbReference type="NCBI Taxonomy" id="418781"/>
    <lineage>
        <taxon>Eukaryota</taxon>
        <taxon>Fungi</taxon>
        <taxon>Dikarya</taxon>
        <taxon>Ascomycota</taxon>
        <taxon>Pezizomycotina</taxon>
        <taxon>Dothideomycetes</taxon>
        <taxon>Dothideomycetidae</taxon>
        <taxon>Mycosphaerellales</taxon>
        <taxon>Teratosphaeriaceae</taxon>
        <taxon>Teratosphaeria</taxon>
    </lineage>
</organism>
<reference evidence="1 2" key="2">
    <citation type="journal article" date="2021" name="Curr. Genet.">
        <title>Genetic response to nitrogen starvation in the aggressive Eucalyptus foliar pathogen Teratosphaeria destructans.</title>
        <authorList>
            <person name="Havenga M."/>
            <person name="Wingfield B.D."/>
            <person name="Wingfield M.J."/>
            <person name="Dreyer L.L."/>
            <person name="Roets F."/>
            <person name="Aylward J."/>
        </authorList>
    </citation>
    <scope>NUCLEOTIDE SEQUENCE [LARGE SCALE GENOMIC DNA]</scope>
    <source>
        <strain evidence="1">CMW44962</strain>
    </source>
</reference>
<comment type="caution">
    <text evidence="1">The sequence shown here is derived from an EMBL/GenBank/DDBJ whole genome shotgun (WGS) entry which is preliminary data.</text>
</comment>
<sequence>MIFDIAFSHARPLSLSRTYFFEAPVLRAAHHDSYSLGIGSSLALVEQVALKRIRVAEIVVLEGLAPNLSAMSARRGEAHGVP</sequence>
<reference evidence="1 2" key="1">
    <citation type="journal article" date="2018" name="IMA Fungus">
        <title>IMA Genome-F 10: Nine draft genome sequences of Claviceps purpurea s.lat., including C. arundinis, C. humidiphila, and C. cf. spartinae, pseudomolecules for the pitch canker pathogen Fusarium circinatum, draft genome of Davidsoniella eucalypti, Grosmannia galeiformis, Quambalaria eucalypti, and Teratosphaeria destructans.</title>
        <authorList>
            <person name="Wingfield B.D."/>
            <person name="Liu M."/>
            <person name="Nguyen H.D."/>
            <person name="Lane F.A."/>
            <person name="Morgan S.W."/>
            <person name="De Vos L."/>
            <person name="Wilken P.M."/>
            <person name="Duong T.A."/>
            <person name="Aylward J."/>
            <person name="Coetzee M.P."/>
            <person name="Dadej K."/>
            <person name="De Beer Z.W."/>
            <person name="Findlay W."/>
            <person name="Havenga M."/>
            <person name="Kolarik M."/>
            <person name="Menzies J.G."/>
            <person name="Naidoo K."/>
            <person name="Pochopski O."/>
            <person name="Shoukouhi P."/>
            <person name="Santana Q.C."/>
            <person name="Seifert K.A."/>
            <person name="Soal N."/>
            <person name="Steenkamp E.T."/>
            <person name="Tatham C.T."/>
            <person name="van der Nest M.A."/>
            <person name="Wingfield M.J."/>
        </authorList>
    </citation>
    <scope>NUCLEOTIDE SEQUENCE [LARGE SCALE GENOMIC DNA]</scope>
    <source>
        <strain evidence="1">CMW44962</strain>
    </source>
</reference>
<dbReference type="Proteomes" id="UP001138500">
    <property type="component" value="Unassembled WGS sequence"/>
</dbReference>
<accession>A0A9W7W6H2</accession>
<evidence type="ECO:0000313" key="2">
    <source>
        <dbReference type="Proteomes" id="UP001138500"/>
    </source>
</evidence>
<evidence type="ECO:0000313" key="1">
    <source>
        <dbReference type="EMBL" id="KAH9844641.1"/>
    </source>
</evidence>
<dbReference type="AlphaFoldDB" id="A0A9W7W6H2"/>